<name>A0A0K2RW33_9STRA</name>
<dbReference type="RefSeq" id="YP_009163560.1">
    <property type="nucleotide sequence ID" value="NC_027746.1"/>
</dbReference>
<gene>
    <name evidence="5" type="primary">ycf35</name>
</gene>
<sequence length="127" mass="14881">MSHFSHIKTRIQNLEYLEKALNQLCISYKTKNEKIKGYQNEFSEVNLSIPQSNGYDIGFNWNGKEYELITDLSFWQQKWSVETFMDKLSQAYASETILNESNKQGFQPVKQSTNLDGSVTLVLERWK</sequence>
<dbReference type="GeneID" id="25398218"/>
<evidence type="ECO:0000256" key="2">
    <source>
        <dbReference type="ARBA" id="ARBA00009068"/>
    </source>
</evidence>
<reference evidence="5" key="1">
    <citation type="journal article" date="2016" name="Curr. Genet.">
        <title>Sequencing and analysis of the complete organellar genomes of Parmales, a closely related group to Bacillariophyta (diatoms).</title>
        <authorList>
            <person name="Tajima N."/>
            <person name="Saitoh K."/>
            <person name="Sato S."/>
            <person name="Maruyama F."/>
            <person name="Ichinomiya M."/>
            <person name="Yoshikawa S."/>
            <person name="Kurokawa K."/>
            <person name="Ohta H."/>
            <person name="Tabata S."/>
            <person name="Kuwata A."/>
            <person name="Sato N."/>
        </authorList>
    </citation>
    <scope>NUCLEOTIDE SEQUENCE</scope>
</reference>
<dbReference type="EMBL" id="AP014625">
    <property type="protein sequence ID" value="BAS19014.1"/>
    <property type="molecule type" value="Genomic_DNA"/>
</dbReference>
<evidence type="ECO:0000256" key="1">
    <source>
        <dbReference type="ARBA" id="ARBA00004474"/>
    </source>
</evidence>
<dbReference type="AlphaFoldDB" id="A0A0K2RW33"/>
<accession>A0A0K2RW33</accession>
<evidence type="ECO:0000256" key="4">
    <source>
        <dbReference type="ARBA" id="ARBA00022640"/>
    </source>
</evidence>
<geneLocation type="chloroplast" evidence="5"/>
<dbReference type="GO" id="GO:0009536">
    <property type="term" value="C:plastid"/>
    <property type="evidence" value="ECO:0007669"/>
    <property type="project" value="UniProtKB-SubCell"/>
</dbReference>
<dbReference type="PANTHER" id="PTHR39638:SF2">
    <property type="entry name" value="YCF35"/>
    <property type="match status" value="1"/>
</dbReference>
<comment type="subcellular location">
    <subcellularLocation>
        <location evidence="1">Plastid</location>
    </subcellularLocation>
</comment>
<comment type="similarity">
    <text evidence="2">Belongs to the ycf35 family.</text>
</comment>
<dbReference type="Pfam" id="PF06868">
    <property type="entry name" value="DUF1257"/>
    <property type="match status" value="1"/>
</dbReference>
<proteinExistence type="inferred from homology"/>
<keyword evidence="4 5" id="KW-0934">Plastid</keyword>
<evidence type="ECO:0000313" key="5">
    <source>
        <dbReference type="EMBL" id="BAS19014.1"/>
    </source>
</evidence>
<dbReference type="InterPro" id="IPR009666">
    <property type="entry name" value="Uncharacterised_Ycf35"/>
</dbReference>
<dbReference type="PANTHER" id="PTHR39638">
    <property type="entry name" value="YCF35"/>
    <property type="match status" value="1"/>
</dbReference>
<evidence type="ECO:0000256" key="3">
    <source>
        <dbReference type="ARBA" id="ARBA00021585"/>
    </source>
</evidence>
<protein>
    <recommendedName>
        <fullName evidence="3">Uncharacterized protein ycf35</fullName>
    </recommendedName>
</protein>
<organism evidence="5">
    <name type="scientific">Triparma laevis</name>
    <dbReference type="NCBI Taxonomy" id="1534972"/>
    <lineage>
        <taxon>Eukaryota</taxon>
        <taxon>Sar</taxon>
        <taxon>Stramenopiles</taxon>
        <taxon>Ochrophyta</taxon>
        <taxon>Bolidophyceae</taxon>
        <taxon>Parmales</taxon>
        <taxon>Triparmaceae</taxon>
        <taxon>Triparma</taxon>
    </lineage>
</organism>
<keyword evidence="5" id="KW-0150">Chloroplast</keyword>